<dbReference type="Proteomes" id="UP000008810">
    <property type="component" value="Chromosome 5"/>
</dbReference>
<keyword evidence="3" id="KW-1185">Reference proteome</keyword>
<proteinExistence type="predicted"/>
<protein>
    <submittedName>
        <fullName evidence="1 2">Uncharacterized protein</fullName>
    </submittedName>
</protein>
<dbReference type="Gramene" id="KQJ82943">
    <property type="protein sequence ID" value="KQJ82943"/>
    <property type="gene ID" value="BRADI_5g12192v3"/>
</dbReference>
<gene>
    <name evidence="1" type="ORF">BRADI_5g12192v3</name>
</gene>
<reference evidence="1 2" key="1">
    <citation type="journal article" date="2010" name="Nature">
        <title>Genome sequencing and analysis of the model grass Brachypodium distachyon.</title>
        <authorList>
            <consortium name="International Brachypodium Initiative"/>
        </authorList>
    </citation>
    <scope>NUCLEOTIDE SEQUENCE [LARGE SCALE GENOMIC DNA]</scope>
    <source>
        <strain evidence="1 2">Bd21</strain>
    </source>
</reference>
<reference evidence="2" key="3">
    <citation type="submission" date="2018-08" db="UniProtKB">
        <authorList>
            <consortium name="EnsemblPlants"/>
        </authorList>
    </citation>
    <scope>IDENTIFICATION</scope>
    <source>
        <strain evidence="2">cv. Bd21</strain>
    </source>
</reference>
<reference evidence="1" key="2">
    <citation type="submission" date="2017-06" db="EMBL/GenBank/DDBJ databases">
        <title>WGS assembly of Brachypodium distachyon.</title>
        <authorList>
            <consortium name="The International Brachypodium Initiative"/>
            <person name="Lucas S."/>
            <person name="Harmon-Smith M."/>
            <person name="Lail K."/>
            <person name="Tice H."/>
            <person name="Grimwood J."/>
            <person name="Bruce D."/>
            <person name="Barry K."/>
            <person name="Shu S."/>
            <person name="Lindquist E."/>
            <person name="Wang M."/>
            <person name="Pitluck S."/>
            <person name="Vogel J.P."/>
            <person name="Garvin D.F."/>
            <person name="Mockler T.C."/>
            <person name="Schmutz J."/>
            <person name="Rokhsar D."/>
            <person name="Bevan M.W."/>
        </authorList>
    </citation>
    <scope>NUCLEOTIDE SEQUENCE</scope>
    <source>
        <strain evidence="1">Bd21</strain>
    </source>
</reference>
<sequence length="77" mass="8535">MASMIGGHFVEAYMLRKACRERLATIEEAMAAEGRNNGGSGERNKQVARGGLFGLMMVRKEKGREMFRLQTKKGSTP</sequence>
<evidence type="ECO:0000313" key="2">
    <source>
        <dbReference type="EnsemblPlants" id="KQJ82943"/>
    </source>
</evidence>
<dbReference type="PANTHER" id="PTHR34950:SF1">
    <property type="entry name" value="OS04G0457400 PROTEIN"/>
    <property type="match status" value="1"/>
</dbReference>
<dbReference type="EMBL" id="CM000884">
    <property type="protein sequence ID" value="KQJ82943.1"/>
    <property type="molecule type" value="Genomic_DNA"/>
</dbReference>
<dbReference type="PANTHER" id="PTHR34950">
    <property type="entry name" value="OS04G0457400 PROTEIN"/>
    <property type="match status" value="1"/>
</dbReference>
<evidence type="ECO:0000313" key="3">
    <source>
        <dbReference type="Proteomes" id="UP000008810"/>
    </source>
</evidence>
<dbReference type="InParanoid" id="A0A0Q3E521"/>
<evidence type="ECO:0000313" key="1">
    <source>
        <dbReference type="EMBL" id="KQJ82943.1"/>
    </source>
</evidence>
<organism evidence="1">
    <name type="scientific">Brachypodium distachyon</name>
    <name type="common">Purple false brome</name>
    <name type="synonym">Trachynia distachya</name>
    <dbReference type="NCBI Taxonomy" id="15368"/>
    <lineage>
        <taxon>Eukaryota</taxon>
        <taxon>Viridiplantae</taxon>
        <taxon>Streptophyta</taxon>
        <taxon>Embryophyta</taxon>
        <taxon>Tracheophyta</taxon>
        <taxon>Spermatophyta</taxon>
        <taxon>Magnoliopsida</taxon>
        <taxon>Liliopsida</taxon>
        <taxon>Poales</taxon>
        <taxon>Poaceae</taxon>
        <taxon>BOP clade</taxon>
        <taxon>Pooideae</taxon>
        <taxon>Stipodae</taxon>
        <taxon>Brachypodieae</taxon>
        <taxon>Brachypodium</taxon>
    </lineage>
</organism>
<dbReference type="EnsemblPlants" id="KQJ82943">
    <property type="protein sequence ID" value="KQJ82943"/>
    <property type="gene ID" value="BRADI_5g12192v3"/>
</dbReference>
<accession>A0A0Q3E521</accession>
<dbReference type="AlphaFoldDB" id="A0A0Q3E521"/>
<name>A0A0Q3E521_BRADI</name>